<dbReference type="SUPFAM" id="SSF46785">
    <property type="entry name" value="Winged helix' DNA-binding domain"/>
    <property type="match status" value="1"/>
</dbReference>
<evidence type="ECO:0000259" key="5">
    <source>
        <dbReference type="PROSITE" id="PS51078"/>
    </source>
</evidence>
<dbReference type="InterPro" id="IPR036388">
    <property type="entry name" value="WH-like_DNA-bd_sf"/>
</dbReference>
<dbReference type="SMART" id="SM00346">
    <property type="entry name" value="HTH_ICLR"/>
    <property type="match status" value="1"/>
</dbReference>
<dbReference type="InterPro" id="IPR005471">
    <property type="entry name" value="Tscrpt_reg_IclR_N"/>
</dbReference>
<organism evidence="6 7">
    <name type="scientific">Thioclava arctica</name>
    <dbReference type="NCBI Taxonomy" id="3238301"/>
    <lineage>
        <taxon>Bacteria</taxon>
        <taxon>Pseudomonadati</taxon>
        <taxon>Pseudomonadota</taxon>
        <taxon>Alphaproteobacteria</taxon>
        <taxon>Rhodobacterales</taxon>
        <taxon>Paracoccaceae</taxon>
        <taxon>Thioclava</taxon>
    </lineage>
</organism>
<dbReference type="InterPro" id="IPR050707">
    <property type="entry name" value="HTH_MetabolicPath_Reg"/>
</dbReference>
<accession>A0ABV3TNG0</accession>
<sequence>MNESKKSKQNTLFAGTLAKGLRVLRAFDETHTELSLGDIAQLTGLDKSAVQRMANTLHIEGMLDKDPVTRRYRPSHAWLQMAYAYYWSDPLIARAMPKLIDLSQRLGETVNLAELSGQNIIYAARLPCTRTIFAASVPGRMVPALNTSAGQVILASFPPEERAQAVRDWGLHSHTPRTTMDRAEIACQIDAASRAGYAITHNQMILNEVGIACAICGPDGRAYAAVHCSVSSHHWSVERIRAEILPWLQDTANSISPQLRPHYD</sequence>
<feature type="domain" description="HTH iclR-type" evidence="4">
    <location>
        <begin position="14"/>
        <end position="76"/>
    </location>
</feature>
<evidence type="ECO:0000256" key="1">
    <source>
        <dbReference type="ARBA" id="ARBA00023015"/>
    </source>
</evidence>
<evidence type="ECO:0000256" key="3">
    <source>
        <dbReference type="ARBA" id="ARBA00023163"/>
    </source>
</evidence>
<keyword evidence="1" id="KW-0805">Transcription regulation</keyword>
<dbReference type="Proteomes" id="UP001557465">
    <property type="component" value="Unassembled WGS sequence"/>
</dbReference>
<dbReference type="PANTHER" id="PTHR30136:SF34">
    <property type="entry name" value="TRANSCRIPTIONAL REGULATOR"/>
    <property type="match status" value="1"/>
</dbReference>
<comment type="caution">
    <text evidence="6">The sequence shown here is derived from an EMBL/GenBank/DDBJ whole genome shotgun (WGS) entry which is preliminary data.</text>
</comment>
<name>A0ABV3TNG0_9RHOB</name>
<reference evidence="6 7" key="1">
    <citation type="journal article" date="2011" name="Int. J. Syst. Evol. Microbiol.">
        <title>Zhongshania antarctica gen. nov., sp. nov. and Zhongshania guokunii sp. nov., gammaproteobacteria respectively isolated from coastal attached (fast) ice and surface seawater of the Antarctic.</title>
        <authorList>
            <person name="Li H.J."/>
            <person name="Zhang X.Y."/>
            <person name="Chen C.X."/>
            <person name="Zhang Y.J."/>
            <person name="Gao Z.M."/>
            <person name="Yu Y."/>
            <person name="Chen X.L."/>
            <person name="Chen B."/>
            <person name="Zhang Y.Z."/>
        </authorList>
    </citation>
    <scope>NUCLEOTIDE SEQUENCE [LARGE SCALE GENOMIC DNA]</scope>
    <source>
        <strain evidence="6 7">15-R06ZXC-3</strain>
    </source>
</reference>
<proteinExistence type="predicted"/>
<evidence type="ECO:0000313" key="7">
    <source>
        <dbReference type="Proteomes" id="UP001557465"/>
    </source>
</evidence>
<keyword evidence="3" id="KW-0804">Transcription</keyword>
<dbReference type="Gene3D" id="1.10.10.10">
    <property type="entry name" value="Winged helix-like DNA-binding domain superfamily/Winged helix DNA-binding domain"/>
    <property type="match status" value="1"/>
</dbReference>
<keyword evidence="2" id="KW-0238">DNA-binding</keyword>
<dbReference type="SUPFAM" id="SSF55781">
    <property type="entry name" value="GAF domain-like"/>
    <property type="match status" value="1"/>
</dbReference>
<dbReference type="InterPro" id="IPR036390">
    <property type="entry name" value="WH_DNA-bd_sf"/>
</dbReference>
<keyword evidence="7" id="KW-1185">Reference proteome</keyword>
<gene>
    <name evidence="6" type="ORF">AB4874_16145</name>
</gene>
<dbReference type="Pfam" id="PF09339">
    <property type="entry name" value="HTH_IclR"/>
    <property type="match status" value="1"/>
</dbReference>
<dbReference type="PROSITE" id="PS51077">
    <property type="entry name" value="HTH_ICLR"/>
    <property type="match status" value="1"/>
</dbReference>
<evidence type="ECO:0000259" key="4">
    <source>
        <dbReference type="PROSITE" id="PS51077"/>
    </source>
</evidence>
<dbReference type="EMBL" id="JBFRYC010000012">
    <property type="protein sequence ID" value="MEX1663156.1"/>
    <property type="molecule type" value="Genomic_DNA"/>
</dbReference>
<dbReference type="InterPro" id="IPR014757">
    <property type="entry name" value="Tscrpt_reg_IclR_C"/>
</dbReference>
<evidence type="ECO:0000256" key="2">
    <source>
        <dbReference type="ARBA" id="ARBA00023125"/>
    </source>
</evidence>
<dbReference type="PANTHER" id="PTHR30136">
    <property type="entry name" value="HELIX-TURN-HELIX TRANSCRIPTIONAL REGULATOR, ICLR FAMILY"/>
    <property type="match status" value="1"/>
</dbReference>
<dbReference type="RefSeq" id="WP_368392748.1">
    <property type="nucleotide sequence ID" value="NZ_JBFRYC010000012.1"/>
</dbReference>
<evidence type="ECO:0000313" key="6">
    <source>
        <dbReference type="EMBL" id="MEX1663156.1"/>
    </source>
</evidence>
<dbReference type="InterPro" id="IPR029016">
    <property type="entry name" value="GAF-like_dom_sf"/>
</dbReference>
<dbReference type="Pfam" id="PF01614">
    <property type="entry name" value="IclR_C"/>
    <property type="match status" value="1"/>
</dbReference>
<protein>
    <submittedName>
        <fullName evidence="6">IclR family transcriptional regulator</fullName>
    </submittedName>
</protein>
<dbReference type="Gene3D" id="3.30.450.40">
    <property type="match status" value="1"/>
</dbReference>
<dbReference type="PROSITE" id="PS51078">
    <property type="entry name" value="ICLR_ED"/>
    <property type="match status" value="1"/>
</dbReference>
<feature type="domain" description="IclR-ED" evidence="5">
    <location>
        <begin position="77"/>
        <end position="261"/>
    </location>
</feature>